<organism evidence="1 2">
    <name type="scientific">Phreatobacter oligotrophus</name>
    <dbReference type="NCBI Taxonomy" id="1122261"/>
    <lineage>
        <taxon>Bacteria</taxon>
        <taxon>Pseudomonadati</taxon>
        <taxon>Pseudomonadota</taxon>
        <taxon>Alphaproteobacteria</taxon>
        <taxon>Hyphomicrobiales</taxon>
        <taxon>Phreatobacteraceae</taxon>
        <taxon>Phreatobacter</taxon>
    </lineage>
</organism>
<proteinExistence type="predicted"/>
<evidence type="ECO:0000313" key="2">
    <source>
        <dbReference type="Proteomes" id="UP000241808"/>
    </source>
</evidence>
<evidence type="ECO:0000313" key="1">
    <source>
        <dbReference type="EMBL" id="PTM57264.1"/>
    </source>
</evidence>
<gene>
    <name evidence="1" type="ORF">C8P69_104314</name>
</gene>
<accession>A0A2T4Z5U9</accession>
<comment type="caution">
    <text evidence="1">The sequence shown here is derived from an EMBL/GenBank/DDBJ whole genome shotgun (WGS) entry which is preliminary data.</text>
</comment>
<dbReference type="Proteomes" id="UP000241808">
    <property type="component" value="Unassembled WGS sequence"/>
</dbReference>
<dbReference type="AlphaFoldDB" id="A0A2T4Z5U9"/>
<dbReference type="Gene3D" id="3.30.1360.120">
    <property type="entry name" value="Probable tRNA modification gtpase trme, domain 1"/>
    <property type="match status" value="1"/>
</dbReference>
<sequence length="179" mass="18246">MVSVEASAPLLPRSPFAALITPGVHGRPGQGGLVIEDVSLRGLASVVLAAPAPFGAVRRGNATYVTTQPDQTLVVGDPGAMLDLQALDGPVTDLTGSRAILRVSGPAWREALSAVLPIDLHPSAFGPGAAAATYAAHLSMLVWRADAAEAVEIAVYRSFAGALLHAVEAAAAPHGYVTR</sequence>
<dbReference type="SUPFAM" id="SSF103025">
    <property type="entry name" value="Folate-binding domain"/>
    <property type="match status" value="1"/>
</dbReference>
<keyword evidence="2" id="KW-1185">Reference proteome</keyword>
<protein>
    <submittedName>
        <fullName evidence="1">Sarcosine oxidase subunit gamma</fullName>
    </submittedName>
</protein>
<dbReference type="Pfam" id="PF04268">
    <property type="entry name" value="SoxG"/>
    <property type="match status" value="1"/>
</dbReference>
<name>A0A2T4Z5U9_9HYPH</name>
<dbReference type="InterPro" id="IPR007375">
    <property type="entry name" value="SoxG"/>
</dbReference>
<dbReference type="EMBL" id="PZZL01000004">
    <property type="protein sequence ID" value="PTM57264.1"/>
    <property type="molecule type" value="Genomic_DNA"/>
</dbReference>
<reference evidence="1 2" key="1">
    <citation type="submission" date="2018-04" db="EMBL/GenBank/DDBJ databases">
        <title>Genomic Encyclopedia of Archaeal and Bacterial Type Strains, Phase II (KMG-II): from individual species to whole genera.</title>
        <authorList>
            <person name="Goeker M."/>
        </authorList>
    </citation>
    <scope>NUCLEOTIDE SEQUENCE [LARGE SCALE GENOMIC DNA]</scope>
    <source>
        <strain evidence="1 2">DSM 25521</strain>
    </source>
</reference>
<dbReference type="InterPro" id="IPR027266">
    <property type="entry name" value="TrmE/GcvT-like"/>
</dbReference>